<dbReference type="NCBIfam" id="TIGR00270">
    <property type="entry name" value="multiprotein bridging factor aMBF1"/>
    <property type="match status" value="1"/>
</dbReference>
<dbReference type="SUPFAM" id="SSF47413">
    <property type="entry name" value="lambda repressor-like DNA-binding domains"/>
    <property type="match status" value="1"/>
</dbReference>
<proteinExistence type="predicted"/>
<dbReference type="InterPro" id="IPR001387">
    <property type="entry name" value="Cro/C1-type_HTH"/>
</dbReference>
<dbReference type="RefSeq" id="WP_013738622.1">
    <property type="nucleotide sequence ID" value="NC_015435.1"/>
</dbReference>
<dbReference type="InterPro" id="IPR004451">
    <property type="entry name" value="MJ0586"/>
</dbReference>
<dbReference type="AlphaFoldDB" id="F4G247"/>
<dbReference type="KEGG" id="mcn:Mcup_2022"/>
<dbReference type="eggNOG" id="arCOG01863">
    <property type="taxonomic scope" value="Archaea"/>
</dbReference>
<feature type="domain" description="HTH cro/C1-type" evidence="1">
    <location>
        <begin position="82"/>
        <end position="137"/>
    </location>
</feature>
<dbReference type="Pfam" id="PF01381">
    <property type="entry name" value="HTH_3"/>
    <property type="match status" value="1"/>
</dbReference>
<dbReference type="InterPro" id="IPR010982">
    <property type="entry name" value="Lambda_DNA-bd_dom_sf"/>
</dbReference>
<gene>
    <name evidence="2" type="ordered locus">Mcup_2022</name>
</gene>
<dbReference type="Gene3D" id="1.10.260.40">
    <property type="entry name" value="lambda repressor-like DNA-binding domains"/>
    <property type="match status" value="1"/>
</dbReference>
<evidence type="ECO:0000313" key="2">
    <source>
        <dbReference type="EMBL" id="AEB96124.1"/>
    </source>
</evidence>
<dbReference type="CDD" id="cd00093">
    <property type="entry name" value="HTH_XRE"/>
    <property type="match status" value="1"/>
</dbReference>
<dbReference type="HOGENOM" id="CLU_130237_0_0_2"/>
<reference evidence="2 3" key="1">
    <citation type="journal article" date="2011" name="J. Bacteriol.">
        <title>Complete genome sequence of Metallosphaera cuprina, a metal sulfide-oxidizing archaeon from a hot spring.</title>
        <authorList>
            <person name="Liu L.J."/>
            <person name="You X.Y."/>
            <person name="Zheng H."/>
            <person name="Wang S."/>
            <person name="Jiang C.Y."/>
            <person name="Liu S.J."/>
        </authorList>
    </citation>
    <scope>NUCLEOTIDE SEQUENCE [LARGE SCALE GENOMIC DNA]</scope>
    <source>
        <strain evidence="2 3">Ar-4</strain>
    </source>
</reference>
<organism evidence="2 3">
    <name type="scientific">Metallosphaera cuprina (strain Ar-4)</name>
    <dbReference type="NCBI Taxonomy" id="1006006"/>
    <lineage>
        <taxon>Archaea</taxon>
        <taxon>Thermoproteota</taxon>
        <taxon>Thermoprotei</taxon>
        <taxon>Sulfolobales</taxon>
        <taxon>Sulfolobaceae</taxon>
        <taxon>Metallosphaera</taxon>
    </lineage>
</organism>
<dbReference type="PATRIC" id="fig|1006006.8.peg.2026"/>
<dbReference type="Proteomes" id="UP000007812">
    <property type="component" value="Chromosome"/>
</dbReference>
<keyword evidence="3" id="KW-1185">Reference proteome</keyword>
<dbReference type="SMART" id="SM00530">
    <property type="entry name" value="HTH_XRE"/>
    <property type="match status" value="1"/>
</dbReference>
<dbReference type="STRING" id="1006006.Mcup_2022"/>
<protein>
    <submittedName>
        <fullName evidence="2">XRE family transcriptional regulator</fullName>
    </submittedName>
</protein>
<dbReference type="GO" id="GO:0003677">
    <property type="term" value="F:DNA binding"/>
    <property type="evidence" value="ECO:0007669"/>
    <property type="project" value="InterPro"/>
</dbReference>
<dbReference type="PROSITE" id="PS50943">
    <property type="entry name" value="HTH_CROC1"/>
    <property type="match status" value="1"/>
</dbReference>
<name>F4G247_METCR</name>
<accession>F4G247</accession>
<sequence length="165" mass="18963">MVPMKNDAVTYCEICGSEIEGQGYHVKIEGSPMIICRRCYEKNKKHLVMIPKETKQVQTRPKTIVKRDEVELDIDENYPKIIREGRERMHLSTNELAEKMKVKENIIKRIELGKLKPTISEARVIERILGVKLVVEVSSGKKETSESDSQTLTLGDIIKIREGRK</sequence>
<dbReference type="EMBL" id="CP002656">
    <property type="protein sequence ID" value="AEB96124.1"/>
    <property type="molecule type" value="Genomic_DNA"/>
</dbReference>
<dbReference type="OrthoDB" id="11138at2157"/>
<dbReference type="GeneID" id="10494210"/>
<evidence type="ECO:0000259" key="1">
    <source>
        <dbReference type="PROSITE" id="PS50943"/>
    </source>
</evidence>
<evidence type="ECO:0000313" key="3">
    <source>
        <dbReference type="Proteomes" id="UP000007812"/>
    </source>
</evidence>